<evidence type="ECO:0000256" key="2">
    <source>
        <dbReference type="ARBA" id="ARBA00022729"/>
    </source>
</evidence>
<feature type="chain" id="PRO_5013326537" description="Solute-binding protein family 3/N-terminal domain-containing protein" evidence="3">
    <location>
        <begin position="27"/>
        <end position="280"/>
    </location>
</feature>
<name>A0A246DKZ6_9HYPH</name>
<dbReference type="PANTHER" id="PTHR35936">
    <property type="entry name" value="MEMBRANE-BOUND LYTIC MUREIN TRANSGLYCOSYLASE F"/>
    <property type="match status" value="1"/>
</dbReference>
<dbReference type="RefSeq" id="WP_088397182.1">
    <property type="nucleotide sequence ID" value="NZ_MXPU01000037.1"/>
</dbReference>
<evidence type="ECO:0000313" key="5">
    <source>
        <dbReference type="EMBL" id="OWO89817.1"/>
    </source>
</evidence>
<dbReference type="InterPro" id="IPR001638">
    <property type="entry name" value="Solute-binding_3/MltF_N"/>
</dbReference>
<protein>
    <recommendedName>
        <fullName evidence="4">Solute-binding protein family 3/N-terminal domain-containing protein</fullName>
    </recommendedName>
</protein>
<proteinExistence type="predicted"/>
<dbReference type="GO" id="GO:0042597">
    <property type="term" value="C:periplasmic space"/>
    <property type="evidence" value="ECO:0007669"/>
    <property type="project" value="UniProtKB-SubCell"/>
</dbReference>
<dbReference type="SUPFAM" id="SSF53850">
    <property type="entry name" value="Periplasmic binding protein-like II"/>
    <property type="match status" value="1"/>
</dbReference>
<reference evidence="5 6" key="1">
    <citation type="submission" date="2017-03" db="EMBL/GenBank/DDBJ databases">
        <title>Genome of strain Rhizobium sp. CNPSo 668.</title>
        <authorList>
            <person name="Ribeiro R."/>
        </authorList>
    </citation>
    <scope>NUCLEOTIDE SEQUENCE [LARGE SCALE GENOMIC DNA]</scope>
    <source>
        <strain evidence="5 6">CNPSo 668</strain>
    </source>
</reference>
<dbReference type="EMBL" id="MXPU01000037">
    <property type="protein sequence ID" value="OWO89817.1"/>
    <property type="molecule type" value="Genomic_DNA"/>
</dbReference>
<accession>A0A246DKZ6</accession>
<feature type="domain" description="Solute-binding protein family 3/N-terminal" evidence="4">
    <location>
        <begin position="32"/>
        <end position="266"/>
    </location>
</feature>
<sequence length="280" mass="30629">MKPNNYRLVVSAVTAASCLFALNVWAGGEEVVLKAATITYYPPFSYKDEKTNELAGFDHDLAEAIAAKMGAKIEWAEFTYAQLLSLAPLKTGRVDFYGTAVTDRKDRREGGLNFVDYVYEPFVFFTLRENANKYGDPMQLCGESVATTRGDPTQADRVKTWSDANCVKNGKAAINVAFGENSANNLLLLKQGRVAGAVNGAGTLAVANQKDSNKYLVVGQPLSRNMYGMGFLSENTELGEKLKDALQTLIEEGTYDRLLEKWNLPESSHIGKAEINAGVQ</sequence>
<dbReference type="Gene3D" id="3.40.190.10">
    <property type="entry name" value="Periplasmic binding protein-like II"/>
    <property type="match status" value="2"/>
</dbReference>
<evidence type="ECO:0000256" key="3">
    <source>
        <dbReference type="SAM" id="SignalP"/>
    </source>
</evidence>
<gene>
    <name evidence="5" type="ORF">B5E41_29735</name>
</gene>
<evidence type="ECO:0000259" key="4">
    <source>
        <dbReference type="SMART" id="SM00062"/>
    </source>
</evidence>
<dbReference type="PANTHER" id="PTHR35936:SF17">
    <property type="entry name" value="ARGININE-BINDING EXTRACELLULAR PROTEIN ARTP"/>
    <property type="match status" value="1"/>
</dbReference>
<feature type="signal peptide" evidence="3">
    <location>
        <begin position="1"/>
        <end position="26"/>
    </location>
</feature>
<organism evidence="5 6">
    <name type="scientific">Rhizobium esperanzae</name>
    <dbReference type="NCBI Taxonomy" id="1967781"/>
    <lineage>
        <taxon>Bacteria</taxon>
        <taxon>Pseudomonadati</taxon>
        <taxon>Pseudomonadota</taxon>
        <taxon>Alphaproteobacteria</taxon>
        <taxon>Hyphomicrobiales</taxon>
        <taxon>Rhizobiaceae</taxon>
        <taxon>Rhizobium/Agrobacterium group</taxon>
        <taxon>Rhizobium</taxon>
    </lineage>
</organism>
<evidence type="ECO:0000313" key="6">
    <source>
        <dbReference type="Proteomes" id="UP000197269"/>
    </source>
</evidence>
<comment type="subcellular location">
    <subcellularLocation>
        <location evidence="1">Periplasm</location>
    </subcellularLocation>
</comment>
<dbReference type="AlphaFoldDB" id="A0A246DKZ6"/>
<comment type="caution">
    <text evidence="5">The sequence shown here is derived from an EMBL/GenBank/DDBJ whole genome shotgun (WGS) entry which is preliminary data.</text>
</comment>
<dbReference type="PROSITE" id="PS51257">
    <property type="entry name" value="PROKAR_LIPOPROTEIN"/>
    <property type="match status" value="1"/>
</dbReference>
<dbReference type="Pfam" id="PF00497">
    <property type="entry name" value="SBP_bac_3"/>
    <property type="match status" value="1"/>
</dbReference>
<dbReference type="Proteomes" id="UP000197269">
    <property type="component" value="Unassembled WGS sequence"/>
</dbReference>
<keyword evidence="2 3" id="KW-0732">Signal</keyword>
<dbReference type="SMART" id="SM00062">
    <property type="entry name" value="PBPb"/>
    <property type="match status" value="1"/>
</dbReference>
<evidence type="ECO:0000256" key="1">
    <source>
        <dbReference type="ARBA" id="ARBA00004418"/>
    </source>
</evidence>